<evidence type="ECO:0000313" key="2">
    <source>
        <dbReference type="Ensembl" id="ENSCLMP00005023433.1"/>
    </source>
</evidence>
<dbReference type="Ensembl" id="ENSCLMT00005024530.1">
    <property type="protein sequence ID" value="ENSCLMP00005023433.1"/>
    <property type="gene ID" value="ENSCLMG00005011629.1"/>
</dbReference>
<reference evidence="2" key="2">
    <citation type="submission" date="2025-09" db="UniProtKB">
        <authorList>
            <consortium name="Ensembl"/>
        </authorList>
    </citation>
    <scope>IDENTIFICATION</scope>
</reference>
<keyword evidence="1" id="KW-0812">Transmembrane</keyword>
<feature type="transmembrane region" description="Helical" evidence="1">
    <location>
        <begin position="33"/>
        <end position="53"/>
    </location>
</feature>
<evidence type="ECO:0000313" key="3">
    <source>
        <dbReference type="Proteomes" id="UP000694565"/>
    </source>
</evidence>
<keyword evidence="1" id="KW-1133">Transmembrane helix</keyword>
<evidence type="ECO:0000256" key="1">
    <source>
        <dbReference type="SAM" id="Phobius"/>
    </source>
</evidence>
<dbReference type="AlphaFoldDB" id="A0A8C3FYG2"/>
<keyword evidence="3" id="KW-1185">Reference proteome</keyword>
<dbReference type="Proteomes" id="UP000694565">
    <property type="component" value="Unplaced"/>
</dbReference>
<keyword evidence="1" id="KW-0472">Membrane</keyword>
<sequence>FKEEIIQYRRGLNDTRNEQHLHSTFLASTRMKLMAFFVALSSVVMAGFIYQAMKQEYNLRNMKTRMAENTADFQRNEVAIDELKTNYQIMMKALMAVNSHTVELNEKKKDHETMAQQVTDHSVAKENAERDIQQLKKLILDRDTAICAFADITKVEAR</sequence>
<accession>A0A8C3FYG2</accession>
<protein>
    <submittedName>
        <fullName evidence="2">Uncharacterized protein</fullName>
    </submittedName>
</protein>
<proteinExistence type="predicted"/>
<name>A0A8C3FYG2_CYCLU</name>
<reference evidence="2" key="1">
    <citation type="submission" date="2025-08" db="UniProtKB">
        <authorList>
            <consortium name="Ensembl"/>
        </authorList>
    </citation>
    <scope>IDENTIFICATION</scope>
</reference>
<organism evidence="2 3">
    <name type="scientific">Cyclopterus lumpus</name>
    <name type="common">Lumpsucker</name>
    <dbReference type="NCBI Taxonomy" id="8103"/>
    <lineage>
        <taxon>Eukaryota</taxon>
        <taxon>Metazoa</taxon>
        <taxon>Chordata</taxon>
        <taxon>Craniata</taxon>
        <taxon>Vertebrata</taxon>
        <taxon>Euteleostomi</taxon>
        <taxon>Actinopterygii</taxon>
        <taxon>Neopterygii</taxon>
        <taxon>Teleostei</taxon>
        <taxon>Neoteleostei</taxon>
        <taxon>Acanthomorphata</taxon>
        <taxon>Eupercaria</taxon>
        <taxon>Perciformes</taxon>
        <taxon>Cottioidei</taxon>
        <taxon>Cottales</taxon>
        <taxon>Cyclopteridae</taxon>
        <taxon>Cyclopterus</taxon>
    </lineage>
</organism>
<dbReference type="GeneTree" id="ENSGT01010000230299"/>